<evidence type="ECO:0000256" key="1">
    <source>
        <dbReference type="SAM" id="MobiDB-lite"/>
    </source>
</evidence>
<sequence length="140" mass="14687">MTSTPTPSGGGAERAAIAAYQEMWKDASVASRTADEHHPQLDDHASDGALGLLRVMQRETRKAGQVSAGEPKAAPDIVSAGNGQVELRDCVDGTGWVTYEKGADPKSAEPGGHHLTEATVTLTKSGWKVSKLFWRGAGSC</sequence>
<feature type="compositionally biased region" description="Basic and acidic residues" evidence="1">
    <location>
        <begin position="33"/>
        <end position="46"/>
    </location>
</feature>
<evidence type="ECO:0000313" key="2">
    <source>
        <dbReference type="EMBL" id="MBC9718008.1"/>
    </source>
</evidence>
<feature type="region of interest" description="Disordered" evidence="1">
    <location>
        <begin position="28"/>
        <end position="80"/>
    </location>
</feature>
<dbReference type="Proteomes" id="UP000642284">
    <property type="component" value="Unassembled WGS sequence"/>
</dbReference>
<organism evidence="2 3">
    <name type="scientific">Streptomyces polyasparticus</name>
    <dbReference type="NCBI Taxonomy" id="2767826"/>
    <lineage>
        <taxon>Bacteria</taxon>
        <taxon>Bacillati</taxon>
        <taxon>Actinomycetota</taxon>
        <taxon>Actinomycetes</taxon>
        <taxon>Kitasatosporales</taxon>
        <taxon>Streptomycetaceae</taxon>
        <taxon>Streptomyces</taxon>
    </lineage>
</organism>
<dbReference type="RefSeq" id="WP_187818452.1">
    <property type="nucleotide sequence ID" value="NZ_JACTVJ010000023.1"/>
</dbReference>
<protein>
    <recommendedName>
        <fullName evidence="4">Secreted protein/lipoprotein</fullName>
    </recommendedName>
</protein>
<proteinExistence type="predicted"/>
<evidence type="ECO:0008006" key="4">
    <source>
        <dbReference type="Google" id="ProtNLM"/>
    </source>
</evidence>
<dbReference type="EMBL" id="JACTVJ010000023">
    <property type="protein sequence ID" value="MBC9718008.1"/>
    <property type="molecule type" value="Genomic_DNA"/>
</dbReference>
<evidence type="ECO:0000313" key="3">
    <source>
        <dbReference type="Proteomes" id="UP000642284"/>
    </source>
</evidence>
<reference evidence="2 3" key="1">
    <citation type="submission" date="2020-08" db="EMBL/GenBank/DDBJ databases">
        <title>Genemic of Streptomyces polyaspartic.</title>
        <authorList>
            <person name="Liu W."/>
        </authorList>
    </citation>
    <scope>NUCLEOTIDE SEQUENCE [LARGE SCALE GENOMIC DNA]</scope>
    <source>
        <strain evidence="2 3">TRM66268-LWL</strain>
    </source>
</reference>
<gene>
    <name evidence="2" type="ORF">H9Y04_36295</name>
</gene>
<keyword evidence="3" id="KW-1185">Reference proteome</keyword>
<comment type="caution">
    <text evidence="2">The sequence shown here is derived from an EMBL/GenBank/DDBJ whole genome shotgun (WGS) entry which is preliminary data.</text>
</comment>
<accession>A0ABR7SRJ9</accession>
<name>A0ABR7SRJ9_9ACTN</name>